<comment type="caution">
    <text evidence="2">The sequence shown here is derived from an EMBL/GenBank/DDBJ whole genome shotgun (WGS) entry which is preliminary data.</text>
</comment>
<dbReference type="EMBL" id="BLLF01000785">
    <property type="protein sequence ID" value="GFH14936.1"/>
    <property type="molecule type" value="Genomic_DNA"/>
</dbReference>
<dbReference type="AlphaFoldDB" id="A0A699Z6K3"/>
<dbReference type="Proteomes" id="UP000485058">
    <property type="component" value="Unassembled WGS sequence"/>
</dbReference>
<keyword evidence="3" id="KW-1185">Reference proteome</keyword>
<feature type="region of interest" description="Disordered" evidence="1">
    <location>
        <begin position="31"/>
        <end position="56"/>
    </location>
</feature>
<evidence type="ECO:0000313" key="2">
    <source>
        <dbReference type="EMBL" id="GFH14936.1"/>
    </source>
</evidence>
<protein>
    <submittedName>
        <fullName evidence="2">Uncharacterized protein</fullName>
    </submittedName>
</protein>
<evidence type="ECO:0000256" key="1">
    <source>
        <dbReference type="SAM" id="MobiDB-lite"/>
    </source>
</evidence>
<evidence type="ECO:0000313" key="3">
    <source>
        <dbReference type="Proteomes" id="UP000485058"/>
    </source>
</evidence>
<accession>A0A699Z6K3</accession>
<name>A0A699Z6K3_HAELA</name>
<gene>
    <name evidence="2" type="ORF">HaLaN_11078</name>
</gene>
<proteinExistence type="predicted"/>
<organism evidence="2 3">
    <name type="scientific">Haematococcus lacustris</name>
    <name type="common">Green alga</name>
    <name type="synonym">Haematococcus pluvialis</name>
    <dbReference type="NCBI Taxonomy" id="44745"/>
    <lineage>
        <taxon>Eukaryota</taxon>
        <taxon>Viridiplantae</taxon>
        <taxon>Chlorophyta</taxon>
        <taxon>core chlorophytes</taxon>
        <taxon>Chlorophyceae</taxon>
        <taxon>CS clade</taxon>
        <taxon>Chlamydomonadales</taxon>
        <taxon>Haematococcaceae</taxon>
        <taxon>Haematococcus</taxon>
    </lineage>
</organism>
<reference evidence="2 3" key="1">
    <citation type="submission" date="2020-02" db="EMBL/GenBank/DDBJ databases">
        <title>Draft genome sequence of Haematococcus lacustris strain NIES-144.</title>
        <authorList>
            <person name="Morimoto D."/>
            <person name="Nakagawa S."/>
            <person name="Yoshida T."/>
            <person name="Sawayama S."/>
        </authorList>
    </citation>
    <scope>NUCLEOTIDE SEQUENCE [LARGE SCALE GENOMIC DNA]</scope>
    <source>
        <strain evidence="2 3">NIES-144</strain>
    </source>
</reference>
<sequence>MSPTADGTPQLPPPQTVWHTKHGIMATWHHGQGWGQVTPSRSHRGQSSASGPAPPPFHWHTHLVQKALHLLELLSHYIPGGQGDGHLPLMLSFHRYDFVVAAVFGDGSWERVLQPLKAKDDNDQPCLVDASCFKVNGREMGTLAVQARGRWLPGMESRMPWKLAD</sequence>